<dbReference type="PANTHER" id="PTHR46105">
    <property type="entry name" value="AGAP004733-PA"/>
    <property type="match status" value="1"/>
</dbReference>
<keyword evidence="9" id="KW-0804">Transcription</keyword>
<dbReference type="InterPro" id="IPR013087">
    <property type="entry name" value="Znf_C2H2_type"/>
</dbReference>
<feature type="domain" description="C2H2-type" evidence="13">
    <location>
        <begin position="784"/>
        <end position="811"/>
    </location>
</feature>
<feature type="region of interest" description="Disordered" evidence="12">
    <location>
        <begin position="668"/>
        <end position="688"/>
    </location>
</feature>
<name>A0A4Y2JCM9_ARAVE</name>
<evidence type="ECO:0000256" key="5">
    <source>
        <dbReference type="ARBA" id="ARBA00022771"/>
    </source>
</evidence>
<evidence type="ECO:0000256" key="4">
    <source>
        <dbReference type="ARBA" id="ARBA00022737"/>
    </source>
</evidence>
<feature type="domain" description="C2H2-type" evidence="13">
    <location>
        <begin position="728"/>
        <end position="755"/>
    </location>
</feature>
<dbReference type="PROSITE" id="PS50157">
    <property type="entry name" value="ZINC_FINGER_C2H2_2"/>
    <property type="match status" value="7"/>
</dbReference>
<dbReference type="GO" id="GO:0008270">
    <property type="term" value="F:zinc ion binding"/>
    <property type="evidence" value="ECO:0007669"/>
    <property type="project" value="UniProtKB-KW"/>
</dbReference>
<dbReference type="InterPro" id="IPR036236">
    <property type="entry name" value="Znf_C2H2_sf"/>
</dbReference>
<evidence type="ECO:0000256" key="11">
    <source>
        <dbReference type="PROSITE-ProRule" id="PRU00042"/>
    </source>
</evidence>
<feature type="domain" description="C2H2-type" evidence="13">
    <location>
        <begin position="868"/>
        <end position="895"/>
    </location>
</feature>
<feature type="domain" description="C2H2-type" evidence="13">
    <location>
        <begin position="812"/>
        <end position="839"/>
    </location>
</feature>
<organism evidence="14 15">
    <name type="scientific">Araneus ventricosus</name>
    <name type="common">Orbweaver spider</name>
    <name type="synonym">Epeira ventricosa</name>
    <dbReference type="NCBI Taxonomy" id="182803"/>
    <lineage>
        <taxon>Eukaryota</taxon>
        <taxon>Metazoa</taxon>
        <taxon>Ecdysozoa</taxon>
        <taxon>Arthropoda</taxon>
        <taxon>Chelicerata</taxon>
        <taxon>Arachnida</taxon>
        <taxon>Araneae</taxon>
        <taxon>Araneomorphae</taxon>
        <taxon>Entelegynae</taxon>
        <taxon>Araneoidea</taxon>
        <taxon>Araneidae</taxon>
        <taxon>Araneus</taxon>
    </lineage>
</organism>
<dbReference type="OrthoDB" id="6077919at2759"/>
<evidence type="ECO:0000313" key="15">
    <source>
        <dbReference type="Proteomes" id="UP000499080"/>
    </source>
</evidence>
<dbReference type="InterPro" id="IPR050457">
    <property type="entry name" value="ZnFinger_BTB_dom_contain"/>
</dbReference>
<keyword evidence="4" id="KW-0677">Repeat</keyword>
<evidence type="ECO:0000256" key="1">
    <source>
        <dbReference type="ARBA" id="ARBA00004123"/>
    </source>
</evidence>
<dbReference type="Pfam" id="PF00096">
    <property type="entry name" value="zf-C2H2"/>
    <property type="match status" value="5"/>
</dbReference>
<evidence type="ECO:0000256" key="2">
    <source>
        <dbReference type="ARBA" id="ARBA00006991"/>
    </source>
</evidence>
<dbReference type="Proteomes" id="UP000499080">
    <property type="component" value="Unassembled WGS sequence"/>
</dbReference>
<feature type="domain" description="C2H2-type" evidence="13">
    <location>
        <begin position="840"/>
        <end position="867"/>
    </location>
</feature>
<dbReference type="SMART" id="SM00355">
    <property type="entry name" value="ZnF_C2H2"/>
    <property type="match status" value="7"/>
</dbReference>
<dbReference type="FunFam" id="3.30.160.60:FF:002343">
    <property type="entry name" value="Zinc finger protein 33A"/>
    <property type="match status" value="1"/>
</dbReference>
<accession>A0A4Y2JCM9</accession>
<gene>
    <name evidence="14" type="primary">ZNF782_18</name>
    <name evidence="14" type="ORF">AVEN_184796_1</name>
</gene>
<evidence type="ECO:0000256" key="7">
    <source>
        <dbReference type="ARBA" id="ARBA00023015"/>
    </source>
</evidence>
<keyword evidence="15" id="KW-1185">Reference proteome</keyword>
<evidence type="ECO:0000313" key="14">
    <source>
        <dbReference type="EMBL" id="GBM87259.1"/>
    </source>
</evidence>
<reference evidence="14 15" key="1">
    <citation type="journal article" date="2019" name="Sci. Rep.">
        <title>Orb-weaving spider Araneus ventricosus genome elucidates the spidroin gene catalogue.</title>
        <authorList>
            <person name="Kono N."/>
            <person name="Nakamura H."/>
            <person name="Ohtoshi R."/>
            <person name="Moran D.A.P."/>
            <person name="Shinohara A."/>
            <person name="Yoshida Y."/>
            <person name="Fujiwara M."/>
            <person name="Mori M."/>
            <person name="Tomita M."/>
            <person name="Arakawa K."/>
        </authorList>
    </citation>
    <scope>NUCLEOTIDE SEQUENCE [LARGE SCALE GENOMIC DNA]</scope>
</reference>
<sequence>MEETFWRCPRCLNYVGSSATNCSCFVNQASQQQENKAVHRNRLNQTDSQFRQQDPNILKDIHRIDYHGERNYSQNICDSGLSSEYLINMNSERRNFSNSQESQCPPFTFQSHQKNEFVQSNPNYHGNFRYSLANCQMYNESLYKQKISQPGSFSQIQNNIENNFQLNSAEFDVPQPKVNNIDSVSEEIGNSRHVLHKNRNFTDSVVSNQHFSIDSSGTLNLRELQPLNMQYQAENIGHTIPEIHKVLTSYQDLPQALSFQPRAAGPPFPGQFLQERRVSKENFNFSPSDFECGHKEINNREKTHQIEQSSGYLCPDYTNRNNPTFSNQYLVNEALLSLNQQCRQENMMAHSSEQFQGNRMISEEIHKTLLKQEGLPTHADTEQSRHIHAACNNRSIQQSMTYTNENLFQAEHHGDYFDPEKTNIKNSSFSNQYLTIEGPLTLNQQCLQENESYHSTQIYKHNRMISKELPDTFDVQTRLPILPDPGQSVYIQTSLNKQGIHQSRTFTGGNSVVCPRNNTTSYMENNPHQVNKALDFLKNSNLGINSDDQWDKSHTSGEINVPLCTTDLQNQETVTKATASDDQNRHKVNFFNSYATKSREFLPLTFPVSTHDKNRTDYSKSSSLESNAIHSSSQQYENWVQCNISTNADRYENLTALHINDSNKFQGYNHLTNSSQEESKYPRNPDLQNEYKGRFSKREPFADFQSKNIFSTTKSLFHPQVHCEQRPFTCNMCPRSFKQRSTLENHIRTHTNERPHECNFCHCSFARRTTLVAHIRTHTNERPYQCNTCHKSFKQKIDLMRHIRTHANERPYQCEICHESFKLKSTLVTHIRTHTNERPYQCNFCHCSFKQKTHLVSHIRTHTNERPHQCNICHSSFAYKSVLVTHIRTHTNERPYQCNICHSGFTQKWRLDMHIETHTK</sequence>
<comment type="subcellular location">
    <subcellularLocation>
        <location evidence="1">Nucleus</location>
    </subcellularLocation>
</comment>
<evidence type="ECO:0000256" key="8">
    <source>
        <dbReference type="ARBA" id="ARBA00023125"/>
    </source>
</evidence>
<keyword evidence="7" id="KW-0805">Transcription regulation</keyword>
<protein>
    <submittedName>
        <fullName evidence="14">Zinc finger protein 782</fullName>
    </submittedName>
</protein>
<proteinExistence type="inferred from homology"/>
<keyword evidence="6" id="KW-0862">Zinc</keyword>
<keyword evidence="8" id="KW-0238">DNA-binding</keyword>
<dbReference type="SUPFAM" id="SSF57667">
    <property type="entry name" value="beta-beta-alpha zinc fingers"/>
    <property type="match status" value="4"/>
</dbReference>
<feature type="domain" description="C2H2-type" evidence="13">
    <location>
        <begin position="756"/>
        <end position="783"/>
    </location>
</feature>
<dbReference type="GO" id="GO:0000981">
    <property type="term" value="F:DNA-binding transcription factor activity, RNA polymerase II-specific"/>
    <property type="evidence" value="ECO:0007669"/>
    <property type="project" value="TreeGrafter"/>
</dbReference>
<feature type="domain" description="C2H2-type" evidence="13">
    <location>
        <begin position="896"/>
        <end position="920"/>
    </location>
</feature>
<keyword evidence="5 11" id="KW-0863">Zinc-finger</keyword>
<dbReference type="FunFam" id="3.30.160.60:FF:000110">
    <property type="entry name" value="Zinc finger protein-like"/>
    <property type="match status" value="1"/>
</dbReference>
<evidence type="ECO:0000256" key="12">
    <source>
        <dbReference type="SAM" id="MobiDB-lite"/>
    </source>
</evidence>
<dbReference type="GO" id="GO:0000978">
    <property type="term" value="F:RNA polymerase II cis-regulatory region sequence-specific DNA binding"/>
    <property type="evidence" value="ECO:0007669"/>
    <property type="project" value="TreeGrafter"/>
</dbReference>
<dbReference type="FunFam" id="3.30.160.60:FF:000065">
    <property type="entry name" value="B-cell CLL/lymphoma 6, member B"/>
    <property type="match status" value="1"/>
</dbReference>
<evidence type="ECO:0000256" key="3">
    <source>
        <dbReference type="ARBA" id="ARBA00022723"/>
    </source>
</evidence>
<dbReference type="PROSITE" id="PS00028">
    <property type="entry name" value="ZINC_FINGER_C2H2_1"/>
    <property type="match status" value="7"/>
</dbReference>
<comment type="caution">
    <text evidence="14">The sequence shown here is derived from an EMBL/GenBank/DDBJ whole genome shotgun (WGS) entry which is preliminary data.</text>
</comment>
<evidence type="ECO:0000256" key="10">
    <source>
        <dbReference type="ARBA" id="ARBA00023242"/>
    </source>
</evidence>
<evidence type="ECO:0000256" key="9">
    <source>
        <dbReference type="ARBA" id="ARBA00023163"/>
    </source>
</evidence>
<dbReference type="Gene3D" id="3.30.160.60">
    <property type="entry name" value="Classic Zinc Finger"/>
    <property type="match status" value="7"/>
</dbReference>
<dbReference type="FunFam" id="3.30.160.60:FF:000931">
    <property type="entry name" value="zinc finger protein 697"/>
    <property type="match status" value="2"/>
</dbReference>
<dbReference type="PANTHER" id="PTHR46105:SF28">
    <property type="entry name" value="ZINC FINGER PROTEIN 37-LIKE"/>
    <property type="match status" value="1"/>
</dbReference>
<evidence type="ECO:0000259" key="13">
    <source>
        <dbReference type="PROSITE" id="PS50157"/>
    </source>
</evidence>
<keyword evidence="3" id="KW-0479">Metal-binding</keyword>
<comment type="similarity">
    <text evidence="2">Belongs to the krueppel C2H2-type zinc-finger protein family.</text>
</comment>
<dbReference type="GO" id="GO:0005634">
    <property type="term" value="C:nucleus"/>
    <property type="evidence" value="ECO:0007669"/>
    <property type="project" value="UniProtKB-SubCell"/>
</dbReference>
<keyword evidence="10" id="KW-0539">Nucleus</keyword>
<dbReference type="FunFam" id="3.30.160.60:FF:000621">
    <property type="entry name" value="FLT3-interacting zinc finger 1"/>
    <property type="match status" value="1"/>
</dbReference>
<dbReference type="EMBL" id="BGPR01003369">
    <property type="protein sequence ID" value="GBM87259.1"/>
    <property type="molecule type" value="Genomic_DNA"/>
</dbReference>
<evidence type="ECO:0000256" key="6">
    <source>
        <dbReference type="ARBA" id="ARBA00022833"/>
    </source>
</evidence>
<dbReference type="AlphaFoldDB" id="A0A4Y2JCM9"/>
<feature type="compositionally biased region" description="Basic and acidic residues" evidence="12">
    <location>
        <begin position="677"/>
        <end position="688"/>
    </location>
</feature>